<sequence>MISTNSCNWIDLKIGDIADVVAGGTPKSGNQENFKESGTGIPWLTPADLSGYTGKYISFGARDLSQQGYDSSSAKILPKGSLLFSSRAPIGYVAIAQNEISTNQGFKSFVFTYGVDSVYAYHYLRSIKDVAESMGTGTTFKEISGATAKTLPFILPPLAEQKVIADKLDTLLAQVEATKARLERIPEILKTFRQSILTAAVSGKLTEIWRMKNKFNNVAVKHNVNLPTLTQDEYYLDPIEGWQWVRLGSVVNLINGDRGKNYPNKSEYVEKGIPFINTGHINADGTLADERMNFISEAKYGSLSGGKTKSTDLVYCLRGATMGKTARVHYKIGAIASSLVIVRPSDYIDRDFAYYFLISPPAKNLINKFDNGSAQPNLSAKSLATYPLQLPSCKEQIEIVRRVEELFTFADHAEIKVAIALERINKISQSILVKAFRGELTADWRVANPDLISGENSVEVLLQKIKTAREAVKKQPKPTRSAVKKNAGSRMSKQIIKVVEALKQAGEPLSGQQLLAAAGYPNDSSTEQLEQFFLDIRDALAIEKSIVKLERGDDGQDWFTLAEKVEISKA</sequence>
<dbReference type="SUPFAM" id="SSF116734">
    <property type="entry name" value="DNA methylase specificity domain"/>
    <property type="match status" value="2"/>
</dbReference>
<evidence type="ECO:0000256" key="1">
    <source>
        <dbReference type="ARBA" id="ARBA00010923"/>
    </source>
</evidence>
<dbReference type="InterPro" id="IPR000055">
    <property type="entry name" value="Restrct_endonuc_typeI_TRD"/>
</dbReference>
<proteinExistence type="inferred from homology"/>
<evidence type="ECO:0000259" key="4">
    <source>
        <dbReference type="Pfam" id="PF01420"/>
    </source>
</evidence>
<dbReference type="CDD" id="cd17264">
    <property type="entry name" value="RMtype1_S_Eco3763I-TRD2-CR2_like"/>
    <property type="match status" value="1"/>
</dbReference>
<protein>
    <submittedName>
        <fullName evidence="5">Type I restriction-modification system</fullName>
    </submittedName>
</protein>
<dbReference type="Proteomes" id="UP000254020">
    <property type="component" value="Unassembled WGS sequence"/>
</dbReference>
<dbReference type="RefSeq" id="WP_032428445.1">
    <property type="nucleotide sequence ID" value="NZ_JAJHWU010000013.1"/>
</dbReference>
<dbReference type="InterPro" id="IPR051212">
    <property type="entry name" value="Type-I_RE_S_subunit"/>
</dbReference>
<organism evidence="5 6">
    <name type="scientific">Klebsiella pneumoniae subsp. pneumoniae</name>
    <dbReference type="NCBI Taxonomy" id="72407"/>
    <lineage>
        <taxon>Bacteria</taxon>
        <taxon>Pseudomonadati</taxon>
        <taxon>Pseudomonadota</taxon>
        <taxon>Gammaproteobacteria</taxon>
        <taxon>Enterobacterales</taxon>
        <taxon>Enterobacteriaceae</taxon>
        <taxon>Klebsiella/Raoultella group</taxon>
        <taxon>Klebsiella</taxon>
        <taxon>Klebsiella pneumoniae complex</taxon>
    </lineage>
</organism>
<feature type="domain" description="Type I restriction modification DNA specificity" evidence="4">
    <location>
        <begin position="240"/>
        <end position="408"/>
    </location>
</feature>
<feature type="domain" description="Type I restriction modification DNA specificity" evidence="4">
    <location>
        <begin position="8"/>
        <end position="186"/>
    </location>
</feature>
<dbReference type="Gene3D" id="3.90.220.20">
    <property type="entry name" value="DNA methylase specificity domains"/>
    <property type="match status" value="2"/>
</dbReference>
<keyword evidence="3" id="KW-0238">DNA-binding</keyword>
<dbReference type="EMBL" id="UGMA01000005">
    <property type="protein sequence ID" value="STU56156.1"/>
    <property type="molecule type" value="Genomic_DNA"/>
</dbReference>
<dbReference type="PANTHER" id="PTHR43140">
    <property type="entry name" value="TYPE-1 RESTRICTION ENZYME ECOKI SPECIFICITY PROTEIN"/>
    <property type="match status" value="1"/>
</dbReference>
<accession>A0A377YX80</accession>
<evidence type="ECO:0000256" key="2">
    <source>
        <dbReference type="ARBA" id="ARBA00022747"/>
    </source>
</evidence>
<keyword evidence="2" id="KW-0680">Restriction system</keyword>
<name>A0A377YX80_KLEPN</name>
<comment type="similarity">
    <text evidence="1">Belongs to the type-I restriction system S methylase family.</text>
</comment>
<dbReference type="Pfam" id="PF01420">
    <property type="entry name" value="Methylase_S"/>
    <property type="match status" value="2"/>
</dbReference>
<dbReference type="PANTHER" id="PTHR43140:SF1">
    <property type="entry name" value="TYPE I RESTRICTION ENZYME ECOKI SPECIFICITY SUBUNIT"/>
    <property type="match status" value="1"/>
</dbReference>
<dbReference type="GO" id="GO:0009307">
    <property type="term" value="P:DNA restriction-modification system"/>
    <property type="evidence" value="ECO:0007669"/>
    <property type="project" value="UniProtKB-KW"/>
</dbReference>
<evidence type="ECO:0000256" key="3">
    <source>
        <dbReference type="ARBA" id="ARBA00023125"/>
    </source>
</evidence>
<evidence type="ECO:0000313" key="6">
    <source>
        <dbReference type="Proteomes" id="UP000254020"/>
    </source>
</evidence>
<dbReference type="InterPro" id="IPR044946">
    <property type="entry name" value="Restrct_endonuc_typeI_TRD_sf"/>
</dbReference>
<dbReference type="REBASE" id="381702">
    <property type="entry name" value="S.Kpn9504ORF411P"/>
</dbReference>
<dbReference type="CDD" id="cd17273">
    <property type="entry name" value="RMtype1_S_EcoJA69PI-TRD1-CR1_like"/>
    <property type="match status" value="1"/>
</dbReference>
<dbReference type="GO" id="GO:0003677">
    <property type="term" value="F:DNA binding"/>
    <property type="evidence" value="ECO:0007669"/>
    <property type="project" value="UniProtKB-KW"/>
</dbReference>
<gene>
    <name evidence="5" type="primary">hsdS</name>
    <name evidence="5" type="ORF">NCTC9504_00412</name>
</gene>
<reference evidence="5 6" key="1">
    <citation type="submission" date="2018-06" db="EMBL/GenBank/DDBJ databases">
        <authorList>
            <consortium name="Pathogen Informatics"/>
            <person name="Doyle S."/>
        </authorList>
    </citation>
    <scope>NUCLEOTIDE SEQUENCE [LARGE SCALE GENOMIC DNA]</scope>
    <source>
        <strain evidence="5 6">NCTC9504</strain>
    </source>
</reference>
<evidence type="ECO:0000313" key="5">
    <source>
        <dbReference type="EMBL" id="STU56156.1"/>
    </source>
</evidence>
<dbReference type="AlphaFoldDB" id="A0A377YX80"/>